<proteinExistence type="predicted"/>
<evidence type="ECO:0000313" key="2">
    <source>
        <dbReference type="EMBL" id="MBB5639108.1"/>
    </source>
</evidence>
<gene>
    <name evidence="2" type="ORF">HDE68_005046</name>
</gene>
<keyword evidence="1" id="KW-0812">Transmembrane</keyword>
<name>A0A7W8ZRY5_9SPHI</name>
<feature type="transmembrane region" description="Helical" evidence="1">
    <location>
        <begin position="465"/>
        <end position="482"/>
    </location>
</feature>
<comment type="caution">
    <text evidence="2">The sequence shown here is derived from an EMBL/GenBank/DDBJ whole genome shotgun (WGS) entry which is preliminary data.</text>
</comment>
<keyword evidence="1" id="KW-1133">Transmembrane helix</keyword>
<protein>
    <submittedName>
        <fullName evidence="2">Uncharacterized protein</fullName>
    </submittedName>
</protein>
<accession>A0A7W8ZRY5</accession>
<dbReference type="RefSeq" id="WP_183885048.1">
    <property type="nucleotide sequence ID" value="NZ_JACHCE010000011.1"/>
</dbReference>
<dbReference type="AlphaFoldDB" id="A0A7W8ZRY5"/>
<evidence type="ECO:0000313" key="3">
    <source>
        <dbReference type="Proteomes" id="UP000537204"/>
    </source>
</evidence>
<sequence>MATLYNYRKKKVMFINPIEILGLQNIEASTLDVSQIKKAKRKLFADIDLSDDGILEYLGLQITKTDCEKAIDELESKEIMEFYCYLSVNKKLNDFLVNGNENIFQNFKQEGIFMLDEFINFINPYFSARFDRSLVKAFRNRDEVFLNTILRTQPLINSINLNGAFKSLSTEIESRIVEIQKITRLIKNAESTYTNKNIESVILTVETVFPTNILNLLPSYFQSQINKIADTLNFLSIAVWEELDSAKTAMQLLELTLSLNTESLSKPTFEKNYSIIKLRHKEQVEQELNAPTLKKWAVMLLEIQQFIPLVESKELDAGIANTKVVNLFSVPELNDLPTFANEIRLQLGYAIGSLSIACWNKQSDIKASLNLINHALQIKLPDSAKTKFEEDKAELIELDKKYKGILICYFCDKNPPYEPSRFIKTIYKETYRTYLPRKVEFSISEVTIPRCKSCKEIHSKGHNKYILIMFCCMVIGAIAGAFKDEHYIWGGIIGLVVGWFAGKSIASEQIKQNGIKDISESTLKSHPLLFDRVKAGWGFSKPTA</sequence>
<reference evidence="2 3" key="1">
    <citation type="submission" date="2020-08" db="EMBL/GenBank/DDBJ databases">
        <title>Genomic Encyclopedia of Type Strains, Phase IV (KMG-V): Genome sequencing to study the core and pangenomes of soil and plant-associated prokaryotes.</title>
        <authorList>
            <person name="Whitman W."/>
        </authorList>
    </citation>
    <scope>NUCLEOTIDE SEQUENCE [LARGE SCALE GENOMIC DNA]</scope>
    <source>
        <strain evidence="2 3">S3M1</strain>
    </source>
</reference>
<dbReference type="EMBL" id="JACHCE010000011">
    <property type="protein sequence ID" value="MBB5639108.1"/>
    <property type="molecule type" value="Genomic_DNA"/>
</dbReference>
<evidence type="ECO:0000256" key="1">
    <source>
        <dbReference type="SAM" id="Phobius"/>
    </source>
</evidence>
<dbReference type="Proteomes" id="UP000537204">
    <property type="component" value="Unassembled WGS sequence"/>
</dbReference>
<organism evidence="2 3">
    <name type="scientific">Pedobacter cryoconitis</name>
    <dbReference type="NCBI Taxonomy" id="188932"/>
    <lineage>
        <taxon>Bacteria</taxon>
        <taxon>Pseudomonadati</taxon>
        <taxon>Bacteroidota</taxon>
        <taxon>Sphingobacteriia</taxon>
        <taxon>Sphingobacteriales</taxon>
        <taxon>Sphingobacteriaceae</taxon>
        <taxon>Pedobacter</taxon>
    </lineage>
</organism>
<keyword evidence="1" id="KW-0472">Membrane</keyword>
<feature type="transmembrane region" description="Helical" evidence="1">
    <location>
        <begin position="488"/>
        <end position="506"/>
    </location>
</feature>